<evidence type="ECO:0000313" key="2">
    <source>
        <dbReference type="EMBL" id="MBG6134930.1"/>
    </source>
</evidence>
<dbReference type="AlphaFoldDB" id="A0A8J7G8H1"/>
<gene>
    <name evidence="2" type="ORF">IW245_001124</name>
</gene>
<dbReference type="PANTHER" id="PTHR34293:SF1">
    <property type="entry name" value="HTH-TYPE TRANSCRIPTIONAL REGULATOR TRMBL2"/>
    <property type="match status" value="1"/>
</dbReference>
<accession>A0A8J7G8H1</accession>
<dbReference type="PANTHER" id="PTHR34293">
    <property type="entry name" value="HTH-TYPE TRANSCRIPTIONAL REGULATOR TRMBL2"/>
    <property type="match status" value="1"/>
</dbReference>
<sequence>MADELGLNELLTLGLTRYEARVYLALVRRDRFTPTEAAREAGIPRQRIYDVLESLADRGLVRLRPGQTAHYSAIDPVVALEHLVSAHRASLSRLEHQAHQLGQELGKVWSSGAEQTDPLDYVEVVRDPSAVVERFAGLQASARRQILTLAKLPYVTGTNPPGVDDIRRLVAAGGEARCVYERASLADPANVANAHRFMAAGERARVLDEVPMKLCVVDGAQVLMSLLDPVAGYASSTSIMIEHPALGFCLVEAFEALWSRAEDYPEA</sequence>
<proteinExistence type="predicted"/>
<name>A0A8J7G8H1_9ACTN</name>
<keyword evidence="3" id="KW-1185">Reference proteome</keyword>
<reference evidence="2" key="1">
    <citation type="submission" date="2020-11" db="EMBL/GenBank/DDBJ databases">
        <title>Sequencing the genomes of 1000 actinobacteria strains.</title>
        <authorList>
            <person name="Klenk H.-P."/>
        </authorList>
    </citation>
    <scope>NUCLEOTIDE SEQUENCE</scope>
    <source>
        <strain evidence="2">DSM 45356</strain>
    </source>
</reference>
<feature type="domain" description="Transcription regulator TrmB N-terminal" evidence="1">
    <location>
        <begin position="12"/>
        <end position="76"/>
    </location>
</feature>
<dbReference type="GO" id="GO:0003677">
    <property type="term" value="F:DNA binding"/>
    <property type="evidence" value="ECO:0007669"/>
    <property type="project" value="UniProtKB-KW"/>
</dbReference>
<evidence type="ECO:0000313" key="3">
    <source>
        <dbReference type="Proteomes" id="UP000622552"/>
    </source>
</evidence>
<dbReference type="Gene3D" id="1.10.10.10">
    <property type="entry name" value="Winged helix-like DNA-binding domain superfamily/Winged helix DNA-binding domain"/>
    <property type="match status" value="1"/>
</dbReference>
<dbReference type="Pfam" id="PF01978">
    <property type="entry name" value="TrmB"/>
    <property type="match status" value="1"/>
</dbReference>
<dbReference type="Proteomes" id="UP000622552">
    <property type="component" value="Unassembled WGS sequence"/>
</dbReference>
<dbReference type="InterPro" id="IPR051797">
    <property type="entry name" value="TrmB-like"/>
</dbReference>
<dbReference type="InterPro" id="IPR002831">
    <property type="entry name" value="Tscrpt_reg_TrmB_N"/>
</dbReference>
<dbReference type="InterPro" id="IPR036390">
    <property type="entry name" value="WH_DNA-bd_sf"/>
</dbReference>
<dbReference type="EMBL" id="JADOUF010000001">
    <property type="protein sequence ID" value="MBG6134930.1"/>
    <property type="molecule type" value="Genomic_DNA"/>
</dbReference>
<keyword evidence="2" id="KW-0238">DNA-binding</keyword>
<dbReference type="InterPro" id="IPR036388">
    <property type="entry name" value="WH-like_DNA-bd_sf"/>
</dbReference>
<comment type="caution">
    <text evidence="2">The sequence shown here is derived from an EMBL/GenBank/DDBJ whole genome shotgun (WGS) entry which is preliminary data.</text>
</comment>
<protein>
    <submittedName>
        <fullName evidence="2">Putative DNA-binding transcriptional regulator</fullName>
    </submittedName>
</protein>
<evidence type="ECO:0000259" key="1">
    <source>
        <dbReference type="Pfam" id="PF01978"/>
    </source>
</evidence>
<organism evidence="2 3">
    <name type="scientific">Longispora fulva</name>
    <dbReference type="NCBI Taxonomy" id="619741"/>
    <lineage>
        <taxon>Bacteria</taxon>
        <taxon>Bacillati</taxon>
        <taxon>Actinomycetota</taxon>
        <taxon>Actinomycetes</taxon>
        <taxon>Micromonosporales</taxon>
        <taxon>Micromonosporaceae</taxon>
        <taxon>Longispora</taxon>
    </lineage>
</organism>
<dbReference type="SUPFAM" id="SSF46785">
    <property type="entry name" value="Winged helix' DNA-binding domain"/>
    <property type="match status" value="1"/>
</dbReference>
<dbReference type="RefSeq" id="WP_197002109.1">
    <property type="nucleotide sequence ID" value="NZ_BONS01000004.1"/>
</dbReference>